<feature type="region of interest" description="Disordered" evidence="1">
    <location>
        <begin position="1"/>
        <end position="30"/>
    </location>
</feature>
<gene>
    <name evidence="2" type="ORF">BRADI_3g47946v3</name>
</gene>
<evidence type="ECO:0000256" key="1">
    <source>
        <dbReference type="SAM" id="MobiDB-lite"/>
    </source>
</evidence>
<dbReference type="EMBL" id="CM000882">
    <property type="protein sequence ID" value="PNT68976.1"/>
    <property type="molecule type" value="Genomic_DNA"/>
</dbReference>
<evidence type="ECO:0000313" key="4">
    <source>
        <dbReference type="Proteomes" id="UP000008810"/>
    </source>
</evidence>
<dbReference type="Proteomes" id="UP000008810">
    <property type="component" value="Chromosome 3"/>
</dbReference>
<sequence>MAPKRMFLPARNDHETELSSGAHNRRPATPFRLTPARRSREGHMNIDVRKAAHYWDHGILLLWPDVHLPHGWHLNPERVPVPPVLASGHARQVEIWRRRSMLPDDPAYAEDSSYWDQWFETEHDMHRRSFFAVVCLPPPPSLSRRRRPTRSLPTRRLRRRRAPSRRSRRCWRQPSRSQSGRSQGVGPTLGRRSTSPNPPKTTALSRRHRRRTRSLRSRWWRRRTGASTTPIFGVTTRRR</sequence>
<reference evidence="2" key="2">
    <citation type="submission" date="2017-06" db="EMBL/GenBank/DDBJ databases">
        <title>WGS assembly of Brachypodium distachyon.</title>
        <authorList>
            <consortium name="The International Brachypodium Initiative"/>
            <person name="Lucas S."/>
            <person name="Harmon-Smith M."/>
            <person name="Lail K."/>
            <person name="Tice H."/>
            <person name="Grimwood J."/>
            <person name="Bruce D."/>
            <person name="Barry K."/>
            <person name="Shu S."/>
            <person name="Lindquist E."/>
            <person name="Wang M."/>
            <person name="Pitluck S."/>
            <person name="Vogel J.P."/>
            <person name="Garvin D.F."/>
            <person name="Mockler T.C."/>
            <person name="Schmutz J."/>
            <person name="Rokhsar D."/>
            <person name="Bevan M.W."/>
        </authorList>
    </citation>
    <scope>NUCLEOTIDE SEQUENCE</scope>
    <source>
        <strain evidence="2">Bd21</strain>
    </source>
</reference>
<dbReference type="EnsemblPlants" id="PNT68976">
    <property type="protein sequence ID" value="PNT68976"/>
    <property type="gene ID" value="BRADI_3g47946v3"/>
</dbReference>
<dbReference type="InParanoid" id="A0A2K2D3X0"/>
<reference evidence="3" key="3">
    <citation type="submission" date="2018-08" db="UniProtKB">
        <authorList>
            <consortium name="EnsemblPlants"/>
        </authorList>
    </citation>
    <scope>IDENTIFICATION</scope>
    <source>
        <strain evidence="3">cv. Bd21</strain>
    </source>
</reference>
<feature type="compositionally biased region" description="Basic residues" evidence="1">
    <location>
        <begin position="205"/>
        <end position="222"/>
    </location>
</feature>
<reference evidence="2 3" key="1">
    <citation type="journal article" date="2010" name="Nature">
        <title>Genome sequencing and analysis of the model grass Brachypodium distachyon.</title>
        <authorList>
            <consortium name="International Brachypodium Initiative"/>
        </authorList>
    </citation>
    <scope>NUCLEOTIDE SEQUENCE [LARGE SCALE GENOMIC DNA]</scope>
    <source>
        <strain evidence="2 3">Bd21</strain>
    </source>
</reference>
<dbReference type="Gramene" id="PNT68976">
    <property type="protein sequence ID" value="PNT68976"/>
    <property type="gene ID" value="BRADI_3g47946v3"/>
</dbReference>
<dbReference type="AlphaFoldDB" id="A0A2K2D3X0"/>
<name>A0A2K2D3X0_BRADI</name>
<keyword evidence="4" id="KW-1185">Reference proteome</keyword>
<feature type="compositionally biased region" description="Low complexity" evidence="1">
    <location>
        <begin position="172"/>
        <end position="186"/>
    </location>
</feature>
<organism evidence="2">
    <name type="scientific">Brachypodium distachyon</name>
    <name type="common">Purple false brome</name>
    <name type="synonym">Trachynia distachya</name>
    <dbReference type="NCBI Taxonomy" id="15368"/>
    <lineage>
        <taxon>Eukaryota</taxon>
        <taxon>Viridiplantae</taxon>
        <taxon>Streptophyta</taxon>
        <taxon>Embryophyta</taxon>
        <taxon>Tracheophyta</taxon>
        <taxon>Spermatophyta</taxon>
        <taxon>Magnoliopsida</taxon>
        <taxon>Liliopsida</taxon>
        <taxon>Poales</taxon>
        <taxon>Poaceae</taxon>
        <taxon>BOP clade</taxon>
        <taxon>Pooideae</taxon>
        <taxon>Stipodae</taxon>
        <taxon>Brachypodieae</taxon>
        <taxon>Brachypodium</taxon>
    </lineage>
</organism>
<accession>A0A2K2D3X0</accession>
<feature type="region of interest" description="Disordered" evidence="1">
    <location>
        <begin position="141"/>
        <end position="222"/>
    </location>
</feature>
<evidence type="ECO:0000313" key="3">
    <source>
        <dbReference type="EnsemblPlants" id="PNT68976"/>
    </source>
</evidence>
<proteinExistence type="predicted"/>
<feature type="compositionally biased region" description="Basic residues" evidence="1">
    <location>
        <begin position="143"/>
        <end position="171"/>
    </location>
</feature>
<evidence type="ECO:0000313" key="2">
    <source>
        <dbReference type="EMBL" id="PNT68976.1"/>
    </source>
</evidence>
<dbReference type="OrthoDB" id="1979375at2759"/>
<protein>
    <submittedName>
        <fullName evidence="2 3">Uncharacterized protein</fullName>
    </submittedName>
</protein>